<dbReference type="Proteomes" id="UP001519460">
    <property type="component" value="Unassembled WGS sequence"/>
</dbReference>
<gene>
    <name evidence="3" type="ORF">BaRGS_00020015</name>
</gene>
<name>A0ABD0KNT0_9CAEN</name>
<organism evidence="3 4">
    <name type="scientific">Batillaria attramentaria</name>
    <dbReference type="NCBI Taxonomy" id="370345"/>
    <lineage>
        <taxon>Eukaryota</taxon>
        <taxon>Metazoa</taxon>
        <taxon>Spiralia</taxon>
        <taxon>Lophotrochozoa</taxon>
        <taxon>Mollusca</taxon>
        <taxon>Gastropoda</taxon>
        <taxon>Caenogastropoda</taxon>
        <taxon>Sorbeoconcha</taxon>
        <taxon>Cerithioidea</taxon>
        <taxon>Batillariidae</taxon>
        <taxon>Batillaria</taxon>
    </lineage>
</organism>
<accession>A0ABD0KNT0</accession>
<dbReference type="AlphaFoldDB" id="A0ABD0KNT0"/>
<evidence type="ECO:0000259" key="2">
    <source>
        <dbReference type="Pfam" id="PF15115"/>
    </source>
</evidence>
<dbReference type="EMBL" id="JACVVK020000147">
    <property type="protein sequence ID" value="KAK7488718.1"/>
    <property type="molecule type" value="Genomic_DNA"/>
</dbReference>
<feature type="region of interest" description="Disordered" evidence="1">
    <location>
        <begin position="1"/>
        <end position="63"/>
    </location>
</feature>
<keyword evidence="4" id="KW-1185">Reference proteome</keyword>
<reference evidence="3 4" key="1">
    <citation type="journal article" date="2023" name="Sci. Data">
        <title>Genome assembly of the Korean intertidal mud-creeper Batillaria attramentaria.</title>
        <authorList>
            <person name="Patra A.K."/>
            <person name="Ho P.T."/>
            <person name="Jun S."/>
            <person name="Lee S.J."/>
            <person name="Kim Y."/>
            <person name="Won Y.J."/>
        </authorList>
    </citation>
    <scope>NUCLEOTIDE SEQUENCE [LARGE SCALE GENOMIC DNA]</scope>
    <source>
        <strain evidence="3">Wonlab-2016</strain>
    </source>
</reference>
<feature type="domain" description="Domain of unknown function with conserved HDNR motif" evidence="2">
    <location>
        <begin position="19"/>
        <end position="162"/>
    </location>
</feature>
<protein>
    <recommendedName>
        <fullName evidence="2">Domain of unknown function with conserved HDNR motif domain-containing protein</fullName>
    </recommendedName>
</protein>
<comment type="caution">
    <text evidence="3">The sequence shown here is derived from an EMBL/GenBank/DDBJ whole genome shotgun (WGS) entry which is preliminary data.</text>
</comment>
<dbReference type="PANTHER" id="PTHR35440:SF1">
    <property type="entry name" value="TESTIS-EXPRESSED PROTEIN 36"/>
    <property type="match status" value="1"/>
</dbReference>
<dbReference type="Pfam" id="PF15115">
    <property type="entry name" value="HDNR"/>
    <property type="match status" value="1"/>
</dbReference>
<sequence length="232" mass="26006">MSSARVQKLATMFRHRGADNSDAGQTRRELTSTGRMLAAPFTEPANTKPNPPPPPFNAKSQTTNPFSLHDNRNSFQGHGVYFGDGSASRPLGRRLHPIQTRLHHTDRDFLMHKSRDPVNFDYRTESATSYTGRPTAEPPTARRFPRSHGDPPSGPQTLNTSTTDWFQPAYSPTTSSTRVLAISQQPYPKHNSWKYSYKPLHKVYPPYDTNRMPLVDNVFNRYGAAFTTGAGS</sequence>
<proteinExistence type="predicted"/>
<evidence type="ECO:0000256" key="1">
    <source>
        <dbReference type="SAM" id="MobiDB-lite"/>
    </source>
</evidence>
<dbReference type="PANTHER" id="PTHR35440">
    <property type="entry name" value="TESTIS-EXPRESSED PROTEIN 36"/>
    <property type="match status" value="1"/>
</dbReference>
<evidence type="ECO:0000313" key="3">
    <source>
        <dbReference type="EMBL" id="KAK7488718.1"/>
    </source>
</evidence>
<dbReference type="InterPro" id="IPR029369">
    <property type="entry name" value="HDNR"/>
</dbReference>
<feature type="compositionally biased region" description="Polar residues" evidence="1">
    <location>
        <begin position="155"/>
        <end position="169"/>
    </location>
</feature>
<feature type="region of interest" description="Disordered" evidence="1">
    <location>
        <begin position="125"/>
        <end position="169"/>
    </location>
</feature>
<evidence type="ECO:0000313" key="4">
    <source>
        <dbReference type="Proteomes" id="UP001519460"/>
    </source>
</evidence>